<dbReference type="AlphaFoldDB" id="A0A812KA62"/>
<sequence length="364" mass="38619">MTSVTPLLLATAGGLLWAFGIVGKRLGVEGATNANRAARIPDVQCNEFLGSAITIFVYSLTTVISPSIDLIRMGGDGWSRTWNNPEWNQRLPWIIGCGLVSGAGGLLGTLAFAWSAGSSSALISMIENGVYTTTGALIIAVYFQEHLKPLTYVGIVLILVGVVLAQSSSRGKDPPACADTESESESDLEPMMKRSDSEASDSVIAPTFLRMRSVMLAAAAGACWGWGPLGKKIGVHGSSDADKHDWTTCTYFIYMMCTTIVPLGRILTVDSGSRRESLRDRRFRFLLMGTMVCGLISGCGGLISTFAFSLEGYFSGALISTVENGIYTISGAVMVAVLFEEVLSKRQLLGAGAVVLAIILFGLA</sequence>
<evidence type="ECO:0000256" key="2">
    <source>
        <dbReference type="SAM" id="Phobius"/>
    </source>
</evidence>
<comment type="caution">
    <text evidence="3">The sequence shown here is derived from an EMBL/GenBank/DDBJ whole genome shotgun (WGS) entry which is preliminary data.</text>
</comment>
<dbReference type="Proteomes" id="UP000604046">
    <property type="component" value="Unassembled WGS sequence"/>
</dbReference>
<feature type="region of interest" description="Disordered" evidence="1">
    <location>
        <begin position="168"/>
        <end position="199"/>
    </location>
</feature>
<dbReference type="SUPFAM" id="SSF103481">
    <property type="entry name" value="Multidrug resistance efflux transporter EmrE"/>
    <property type="match status" value="1"/>
</dbReference>
<evidence type="ECO:0008006" key="5">
    <source>
        <dbReference type="Google" id="ProtNLM"/>
    </source>
</evidence>
<accession>A0A812KA62</accession>
<feature type="transmembrane region" description="Helical" evidence="2">
    <location>
        <begin position="48"/>
        <end position="71"/>
    </location>
</feature>
<dbReference type="OrthoDB" id="427505at2759"/>
<feature type="transmembrane region" description="Helical" evidence="2">
    <location>
        <begin position="6"/>
        <end position="27"/>
    </location>
</feature>
<organism evidence="3 4">
    <name type="scientific">Symbiodinium natans</name>
    <dbReference type="NCBI Taxonomy" id="878477"/>
    <lineage>
        <taxon>Eukaryota</taxon>
        <taxon>Sar</taxon>
        <taxon>Alveolata</taxon>
        <taxon>Dinophyceae</taxon>
        <taxon>Suessiales</taxon>
        <taxon>Symbiodiniaceae</taxon>
        <taxon>Symbiodinium</taxon>
    </lineage>
</organism>
<keyword evidence="2" id="KW-0472">Membrane</keyword>
<gene>
    <name evidence="3" type="ORF">SNAT2548_LOCUS8410</name>
</gene>
<evidence type="ECO:0000313" key="4">
    <source>
        <dbReference type="Proteomes" id="UP000604046"/>
    </source>
</evidence>
<reference evidence="3" key="1">
    <citation type="submission" date="2021-02" db="EMBL/GenBank/DDBJ databases">
        <authorList>
            <person name="Dougan E. K."/>
            <person name="Rhodes N."/>
            <person name="Thang M."/>
            <person name="Chan C."/>
        </authorList>
    </citation>
    <scope>NUCLEOTIDE SEQUENCE</scope>
</reference>
<feature type="transmembrane region" description="Helical" evidence="2">
    <location>
        <begin position="346"/>
        <end position="363"/>
    </location>
</feature>
<feature type="transmembrane region" description="Helical" evidence="2">
    <location>
        <begin position="121"/>
        <end position="143"/>
    </location>
</feature>
<evidence type="ECO:0000256" key="1">
    <source>
        <dbReference type="SAM" id="MobiDB-lite"/>
    </source>
</evidence>
<dbReference type="InterPro" id="IPR037185">
    <property type="entry name" value="EmrE-like"/>
</dbReference>
<keyword evidence="4" id="KW-1185">Reference proteome</keyword>
<evidence type="ECO:0000313" key="3">
    <source>
        <dbReference type="EMBL" id="CAE7223339.1"/>
    </source>
</evidence>
<protein>
    <recommendedName>
        <fullName evidence="5">EamA domain-containing protein</fullName>
    </recommendedName>
</protein>
<feature type="transmembrane region" description="Helical" evidence="2">
    <location>
        <begin position="91"/>
        <end position="114"/>
    </location>
</feature>
<feature type="transmembrane region" description="Helical" evidence="2">
    <location>
        <begin position="285"/>
        <end position="308"/>
    </location>
</feature>
<keyword evidence="2" id="KW-1133">Transmembrane helix</keyword>
<feature type="transmembrane region" description="Helical" evidence="2">
    <location>
        <begin position="314"/>
        <end position="339"/>
    </location>
</feature>
<keyword evidence="2" id="KW-0812">Transmembrane</keyword>
<feature type="transmembrane region" description="Helical" evidence="2">
    <location>
        <begin position="149"/>
        <end position="165"/>
    </location>
</feature>
<name>A0A812KA62_9DINO</name>
<dbReference type="EMBL" id="CAJNDS010000622">
    <property type="protein sequence ID" value="CAE7223339.1"/>
    <property type="molecule type" value="Genomic_DNA"/>
</dbReference>
<proteinExistence type="predicted"/>